<sequence>MDTPADPLTHVDIIQAILRCWFSTDLKNVKDFATFPYTLTKLISDYSVAKDGSLIVRAGERKELLLSSTKNYFEFEEIILESKGTLTVLYAPNGKTKGRESSKSKTKPSSSSSSSSSSKKESNTEKESVLYENLPVLSVIIKCFGNVKFCKNSDMDVGGTKHRIDSCNVYLQCWKDIIWNENSGIIACGRAPTDQQRRDHIRGGHGGNVYLNCRRYYAYV</sequence>
<keyword evidence="4" id="KW-1185">Reference proteome</keyword>
<organism evidence="3 4">
    <name type="scientific">Reticulomyxa filosa</name>
    <dbReference type="NCBI Taxonomy" id="46433"/>
    <lineage>
        <taxon>Eukaryota</taxon>
        <taxon>Sar</taxon>
        <taxon>Rhizaria</taxon>
        <taxon>Retaria</taxon>
        <taxon>Foraminifera</taxon>
        <taxon>Monothalamids</taxon>
        <taxon>Reticulomyxidae</taxon>
        <taxon>Reticulomyxa</taxon>
    </lineage>
</organism>
<protein>
    <submittedName>
        <fullName evidence="3">Uncharacterized protein</fullName>
    </submittedName>
</protein>
<accession>X6MN77</accession>
<reference evidence="3 4" key="1">
    <citation type="journal article" date="2013" name="Curr. Biol.">
        <title>The Genome of the Foraminiferan Reticulomyxa filosa.</title>
        <authorList>
            <person name="Glockner G."/>
            <person name="Hulsmann N."/>
            <person name="Schleicher M."/>
            <person name="Noegel A.A."/>
            <person name="Eichinger L."/>
            <person name="Gallinger C."/>
            <person name="Pawlowski J."/>
            <person name="Sierra R."/>
            <person name="Euteneuer U."/>
            <person name="Pillet L."/>
            <person name="Moustafa A."/>
            <person name="Platzer M."/>
            <person name="Groth M."/>
            <person name="Szafranski K."/>
            <person name="Schliwa M."/>
        </authorList>
    </citation>
    <scope>NUCLEOTIDE SEQUENCE [LARGE SCALE GENOMIC DNA]</scope>
</reference>
<dbReference type="Proteomes" id="UP000023152">
    <property type="component" value="Unassembled WGS sequence"/>
</dbReference>
<dbReference type="AlphaFoldDB" id="X6MN77"/>
<name>X6MN77_RETFI</name>
<feature type="region of interest" description="Disordered" evidence="1">
    <location>
        <begin position="95"/>
        <end position="124"/>
    </location>
</feature>
<dbReference type="EMBL" id="ASPP01019246">
    <property type="protein sequence ID" value="ETO15314.1"/>
    <property type="molecule type" value="Genomic_DNA"/>
</dbReference>
<dbReference type="EMBL" id="ASPP01038353">
    <property type="protein sequence ID" value="ETO01420.1"/>
    <property type="molecule type" value="Genomic_DNA"/>
</dbReference>
<gene>
    <name evidence="3" type="ORF">RFI_22050</name>
    <name evidence="2" type="ORF">RFI_36021</name>
</gene>
<proteinExistence type="predicted"/>
<feature type="compositionally biased region" description="Low complexity" evidence="1">
    <location>
        <begin position="107"/>
        <end position="117"/>
    </location>
</feature>
<comment type="caution">
    <text evidence="3">The sequence shown here is derived from an EMBL/GenBank/DDBJ whole genome shotgun (WGS) entry which is preliminary data.</text>
</comment>
<evidence type="ECO:0000256" key="1">
    <source>
        <dbReference type="SAM" id="MobiDB-lite"/>
    </source>
</evidence>
<evidence type="ECO:0000313" key="4">
    <source>
        <dbReference type="Proteomes" id="UP000023152"/>
    </source>
</evidence>
<evidence type="ECO:0000313" key="3">
    <source>
        <dbReference type="EMBL" id="ETO15314.1"/>
    </source>
</evidence>
<evidence type="ECO:0000313" key="2">
    <source>
        <dbReference type="EMBL" id="ETO01420.1"/>
    </source>
</evidence>
<reference evidence="3" key="2">
    <citation type="submission" date="2013-05" db="EMBL/GenBank/DDBJ databases">
        <authorList>
            <person name="Gloeckner G."/>
            <person name="Szafranski K."/>
            <person name="Schliwa M."/>
        </authorList>
    </citation>
    <scope>NUCLEOTIDE SEQUENCE</scope>
</reference>